<feature type="compositionally biased region" description="Polar residues" evidence="1">
    <location>
        <begin position="1"/>
        <end position="11"/>
    </location>
</feature>
<gene>
    <name evidence="2" type="ORF">E2C01_101559</name>
</gene>
<protein>
    <submittedName>
        <fullName evidence="2">Uncharacterized protein</fullName>
    </submittedName>
</protein>
<evidence type="ECO:0000256" key="1">
    <source>
        <dbReference type="SAM" id="MobiDB-lite"/>
    </source>
</evidence>
<dbReference type="Proteomes" id="UP000324222">
    <property type="component" value="Unassembled WGS sequence"/>
</dbReference>
<comment type="caution">
    <text evidence="2">The sequence shown here is derived from an EMBL/GenBank/DDBJ whole genome shotgun (WGS) entry which is preliminary data.</text>
</comment>
<organism evidence="2 3">
    <name type="scientific">Portunus trituberculatus</name>
    <name type="common">Swimming crab</name>
    <name type="synonym">Neptunus trituberculatus</name>
    <dbReference type="NCBI Taxonomy" id="210409"/>
    <lineage>
        <taxon>Eukaryota</taxon>
        <taxon>Metazoa</taxon>
        <taxon>Ecdysozoa</taxon>
        <taxon>Arthropoda</taxon>
        <taxon>Crustacea</taxon>
        <taxon>Multicrustacea</taxon>
        <taxon>Malacostraca</taxon>
        <taxon>Eumalacostraca</taxon>
        <taxon>Eucarida</taxon>
        <taxon>Decapoda</taxon>
        <taxon>Pleocyemata</taxon>
        <taxon>Brachyura</taxon>
        <taxon>Eubrachyura</taxon>
        <taxon>Portunoidea</taxon>
        <taxon>Portunidae</taxon>
        <taxon>Portuninae</taxon>
        <taxon>Portunus</taxon>
    </lineage>
</organism>
<name>A0A5B7KB21_PORTR</name>
<dbReference type="AlphaFoldDB" id="A0A5B7KB21"/>
<evidence type="ECO:0000313" key="2">
    <source>
        <dbReference type="EMBL" id="MPD05793.1"/>
    </source>
</evidence>
<proteinExistence type="predicted"/>
<evidence type="ECO:0000313" key="3">
    <source>
        <dbReference type="Proteomes" id="UP000324222"/>
    </source>
</evidence>
<reference evidence="2 3" key="1">
    <citation type="submission" date="2019-05" db="EMBL/GenBank/DDBJ databases">
        <title>Another draft genome of Portunus trituberculatus and its Hox gene families provides insights of decapod evolution.</title>
        <authorList>
            <person name="Jeong J.-H."/>
            <person name="Song I."/>
            <person name="Kim S."/>
            <person name="Choi T."/>
            <person name="Kim D."/>
            <person name="Ryu S."/>
            <person name="Kim W."/>
        </authorList>
    </citation>
    <scope>NUCLEOTIDE SEQUENCE [LARGE SCALE GENOMIC DNA]</scope>
    <source>
        <tissue evidence="2">Muscle</tissue>
    </source>
</reference>
<accession>A0A5B7KB21</accession>
<feature type="region of interest" description="Disordered" evidence="1">
    <location>
        <begin position="1"/>
        <end position="21"/>
    </location>
</feature>
<sequence>MFASSSTQPVINKTRRDSTRHDHCGTAQCVSWAGVTLKLSFFVRF</sequence>
<dbReference type="EMBL" id="VSRR010147806">
    <property type="protein sequence ID" value="MPD05793.1"/>
    <property type="molecule type" value="Genomic_DNA"/>
</dbReference>
<keyword evidence="3" id="KW-1185">Reference proteome</keyword>